<feature type="transmembrane region" description="Helical" evidence="2">
    <location>
        <begin position="6"/>
        <end position="24"/>
    </location>
</feature>
<accession>A0ABN1LBX3</accession>
<evidence type="ECO:0000256" key="1">
    <source>
        <dbReference type="SAM" id="MobiDB-lite"/>
    </source>
</evidence>
<organism evidence="3 4">
    <name type="scientific">Colwellia asteriadis</name>
    <dbReference type="NCBI Taxonomy" id="517723"/>
    <lineage>
        <taxon>Bacteria</taxon>
        <taxon>Pseudomonadati</taxon>
        <taxon>Pseudomonadota</taxon>
        <taxon>Gammaproteobacteria</taxon>
        <taxon>Alteromonadales</taxon>
        <taxon>Colwelliaceae</taxon>
        <taxon>Colwellia</taxon>
    </lineage>
</organism>
<feature type="compositionally biased region" description="Polar residues" evidence="1">
    <location>
        <begin position="52"/>
        <end position="62"/>
    </location>
</feature>
<dbReference type="Proteomes" id="UP001500021">
    <property type="component" value="Unassembled WGS sequence"/>
</dbReference>
<reference evidence="3 4" key="1">
    <citation type="journal article" date="2019" name="Int. J. Syst. Evol. Microbiol.">
        <title>The Global Catalogue of Microorganisms (GCM) 10K type strain sequencing project: providing services to taxonomists for standard genome sequencing and annotation.</title>
        <authorList>
            <consortium name="The Broad Institute Genomics Platform"/>
            <consortium name="The Broad Institute Genome Sequencing Center for Infectious Disease"/>
            <person name="Wu L."/>
            <person name="Ma J."/>
        </authorList>
    </citation>
    <scope>NUCLEOTIDE SEQUENCE [LARGE SCALE GENOMIC DNA]</scope>
    <source>
        <strain evidence="3 4">JCM 15608</strain>
    </source>
</reference>
<keyword evidence="4" id="KW-1185">Reference proteome</keyword>
<evidence type="ECO:0000313" key="3">
    <source>
        <dbReference type="EMBL" id="GAA0824107.1"/>
    </source>
</evidence>
<keyword evidence="2" id="KW-0472">Membrane</keyword>
<feature type="region of interest" description="Disordered" evidence="1">
    <location>
        <begin position="28"/>
        <end position="77"/>
    </location>
</feature>
<evidence type="ECO:0000256" key="2">
    <source>
        <dbReference type="SAM" id="Phobius"/>
    </source>
</evidence>
<proteinExistence type="predicted"/>
<name>A0ABN1LBX3_9GAMM</name>
<sequence length="77" mass="8775">MESWLPIIMIIVALVIIIGNLSTFEKTTKQKLRKQGLNERKETLPRSKKSQHTMGTIPSQHGFSGHNRSESKETNQD</sequence>
<evidence type="ECO:0000313" key="4">
    <source>
        <dbReference type="Proteomes" id="UP001500021"/>
    </source>
</evidence>
<feature type="compositionally biased region" description="Basic and acidic residues" evidence="1">
    <location>
        <begin position="36"/>
        <end position="45"/>
    </location>
</feature>
<keyword evidence="2" id="KW-1133">Transmembrane helix</keyword>
<dbReference type="EMBL" id="BAAAFA010000017">
    <property type="protein sequence ID" value="GAA0824107.1"/>
    <property type="molecule type" value="Genomic_DNA"/>
</dbReference>
<feature type="compositionally biased region" description="Basic and acidic residues" evidence="1">
    <location>
        <begin position="67"/>
        <end position="77"/>
    </location>
</feature>
<comment type="caution">
    <text evidence="3">The sequence shown here is derived from an EMBL/GenBank/DDBJ whole genome shotgun (WGS) entry which is preliminary data.</text>
</comment>
<dbReference type="RefSeq" id="WP_215979084.1">
    <property type="nucleotide sequence ID" value="NZ_BAAAFA010000017.1"/>
</dbReference>
<gene>
    <name evidence="3" type="ORF">GCM10009111_34600</name>
</gene>
<evidence type="ECO:0008006" key="5">
    <source>
        <dbReference type="Google" id="ProtNLM"/>
    </source>
</evidence>
<keyword evidence="2" id="KW-0812">Transmembrane</keyword>
<protein>
    <recommendedName>
        <fullName evidence="5">DUF2897 domain-containing protein</fullName>
    </recommendedName>
</protein>